<keyword evidence="3" id="KW-1185">Reference proteome</keyword>
<reference evidence="2 3" key="1">
    <citation type="submission" date="2016-07" db="EMBL/GenBank/DDBJ databases">
        <title>Pervasive Adenine N6-methylation of Active Genes in Fungi.</title>
        <authorList>
            <consortium name="DOE Joint Genome Institute"/>
            <person name="Mondo S.J."/>
            <person name="Dannebaum R.O."/>
            <person name="Kuo R.C."/>
            <person name="Labutti K."/>
            <person name="Haridas S."/>
            <person name="Kuo A."/>
            <person name="Salamov A."/>
            <person name="Ahrendt S.R."/>
            <person name="Lipzen A."/>
            <person name="Sullivan W."/>
            <person name="Andreopoulos W.B."/>
            <person name="Clum A."/>
            <person name="Lindquist E."/>
            <person name="Daum C."/>
            <person name="Ramamoorthy G.K."/>
            <person name="Gryganskyi A."/>
            <person name="Culley D."/>
            <person name="Magnuson J.K."/>
            <person name="James T.Y."/>
            <person name="O'Malley M.A."/>
            <person name="Stajich J.E."/>
            <person name="Spatafora J.W."/>
            <person name="Visel A."/>
            <person name="Grigoriev I.V."/>
        </authorList>
    </citation>
    <scope>NUCLEOTIDE SEQUENCE [LARGE SCALE GENOMIC DNA]</scope>
    <source>
        <strain evidence="2 3">CBS 931.73</strain>
    </source>
</reference>
<evidence type="ECO:0000256" key="1">
    <source>
        <dbReference type="SAM" id="MobiDB-lite"/>
    </source>
</evidence>
<evidence type="ECO:0000313" key="3">
    <source>
        <dbReference type="Proteomes" id="UP000193498"/>
    </source>
</evidence>
<evidence type="ECO:0000313" key="2">
    <source>
        <dbReference type="EMBL" id="ORX92183.1"/>
    </source>
</evidence>
<feature type="compositionally biased region" description="Polar residues" evidence="1">
    <location>
        <begin position="68"/>
        <end position="84"/>
    </location>
</feature>
<accession>A0A1Y1Y2F7</accession>
<gene>
    <name evidence="2" type="ORF">K493DRAFT_303527</name>
</gene>
<feature type="region of interest" description="Disordered" evidence="1">
    <location>
        <begin position="67"/>
        <end position="92"/>
    </location>
</feature>
<name>A0A1Y1Y2F7_9FUNG</name>
<dbReference type="Proteomes" id="UP000193498">
    <property type="component" value="Unassembled WGS sequence"/>
</dbReference>
<organism evidence="2 3">
    <name type="scientific">Basidiobolus meristosporus CBS 931.73</name>
    <dbReference type="NCBI Taxonomy" id="1314790"/>
    <lineage>
        <taxon>Eukaryota</taxon>
        <taxon>Fungi</taxon>
        <taxon>Fungi incertae sedis</taxon>
        <taxon>Zoopagomycota</taxon>
        <taxon>Entomophthoromycotina</taxon>
        <taxon>Basidiobolomycetes</taxon>
        <taxon>Basidiobolales</taxon>
        <taxon>Basidiobolaceae</taxon>
        <taxon>Basidiobolus</taxon>
    </lineage>
</organism>
<dbReference type="EMBL" id="MCFE01000288">
    <property type="protein sequence ID" value="ORX92183.1"/>
    <property type="molecule type" value="Genomic_DNA"/>
</dbReference>
<dbReference type="InParanoid" id="A0A1Y1Y2F7"/>
<sequence length="306" mass="34278">MPPSRRNPLGPLSVALRGRLRRFLLANWRLTNNLDAPLDGTQFPQLTTIHQRLLSIYLQPDPPFPTSIPLSLRNQRPSPAQGASSPPRDASRVDFFVGPFHQPISTLTTPHPSLLQPVLPVPQPSIGLVPNPSQVKSSYAPTRSLISVEIPHISLPPPAKSPGKTSLEAVVITKSITCPLRRSITPSRQVRRFLGVHIPGSHVGPHPIRPTQLKWIVRILERSQSMSGKVMYHVCWNDNTTSWESLLEMDTVMHLLEEYEHHQFRYADPGRVVTRPRSNYGQLRFNPGISLKDPMVMGFLTKGSMQ</sequence>
<evidence type="ECO:0008006" key="4">
    <source>
        <dbReference type="Google" id="ProtNLM"/>
    </source>
</evidence>
<dbReference type="AlphaFoldDB" id="A0A1Y1Y2F7"/>
<comment type="caution">
    <text evidence="2">The sequence shown here is derived from an EMBL/GenBank/DDBJ whole genome shotgun (WGS) entry which is preliminary data.</text>
</comment>
<proteinExistence type="predicted"/>
<protein>
    <recommendedName>
        <fullName evidence="4">Chromo domain-containing protein</fullName>
    </recommendedName>
</protein>